<protein>
    <submittedName>
        <fullName evidence="3">Related to LisH motif-containing protein</fullName>
    </submittedName>
</protein>
<proteinExistence type="predicted"/>
<dbReference type="Pfam" id="PF10607">
    <property type="entry name" value="CTLH"/>
    <property type="match status" value="1"/>
</dbReference>
<dbReference type="SMART" id="SM00667">
    <property type="entry name" value="LisH"/>
    <property type="match status" value="1"/>
</dbReference>
<dbReference type="Proteomes" id="UP000225277">
    <property type="component" value="Unassembled WGS sequence"/>
</dbReference>
<dbReference type="InterPro" id="IPR050618">
    <property type="entry name" value="Ubq-SigPath_Reg"/>
</dbReference>
<dbReference type="InterPro" id="IPR024964">
    <property type="entry name" value="CTLH/CRA"/>
</dbReference>
<dbReference type="Pfam" id="PF08513">
    <property type="entry name" value="LisH"/>
    <property type="match status" value="1"/>
</dbReference>
<dbReference type="InterPro" id="IPR006595">
    <property type="entry name" value="CTLH_C"/>
</dbReference>
<reference evidence="3 4" key="1">
    <citation type="submission" date="2016-03" db="EMBL/GenBank/DDBJ databases">
        <authorList>
            <person name="Ploux O."/>
        </authorList>
    </citation>
    <scope>NUCLEOTIDE SEQUENCE [LARGE SCALE GENOMIC DNA]</scope>
    <source>
        <strain evidence="3 4">URUG2</strain>
    </source>
</reference>
<dbReference type="EMBL" id="FJUY01000024">
    <property type="protein sequence ID" value="CZT24948.1"/>
    <property type="molecule type" value="Genomic_DNA"/>
</dbReference>
<dbReference type="InterPro" id="IPR013144">
    <property type="entry name" value="CRA_dom"/>
</dbReference>
<dbReference type="PROSITE" id="PS50897">
    <property type="entry name" value="CTLH"/>
    <property type="match status" value="1"/>
</dbReference>
<feature type="domain" description="CTLH" evidence="2">
    <location>
        <begin position="63"/>
        <end position="120"/>
    </location>
</feature>
<dbReference type="InterPro" id="IPR006594">
    <property type="entry name" value="LisH"/>
</dbReference>
<dbReference type="PROSITE" id="PS50896">
    <property type="entry name" value="LISH"/>
    <property type="match status" value="1"/>
</dbReference>
<evidence type="ECO:0000256" key="1">
    <source>
        <dbReference type="ARBA" id="ARBA00002343"/>
    </source>
</evidence>
<accession>A0A2D3VRG0</accession>
<dbReference type="RefSeq" id="XP_023631671.1">
    <property type="nucleotide sequence ID" value="XM_023775903.1"/>
</dbReference>
<gene>
    <name evidence="3" type="ORF">RCC_10677</name>
</gene>
<dbReference type="STRING" id="112498.A0A2D3VRG0"/>
<dbReference type="GeneID" id="35605716"/>
<comment type="function">
    <text evidence="1">Involved in the proteasome-dependent degradation of fructose-1,6-bisphosphatase.</text>
</comment>
<dbReference type="SMART" id="SM00668">
    <property type="entry name" value="CTLH"/>
    <property type="match status" value="1"/>
</dbReference>
<name>A0A2D3VRG0_9PEZI</name>
<keyword evidence="4" id="KW-1185">Reference proteome</keyword>
<dbReference type="AlphaFoldDB" id="A0A2D3VRG0"/>
<sequence>MTPSVTATMRQALLFEQKVEEMKPSKSDINWVIMDYLVSEGYPEAAAKFAQETNISQPFDAEAIRDRVRVRNAIHSGKVDEAIDMINGIDPEILDSDHVLHFNLLQLQLIEIIRSILATSGGNPQANHFRPALEFATEQLAPRAPTEPRYKQALERTMALMIFPVEKMLPEFKELLDLKLRETVANSVNEAILKSKGQRPEAKIRQLVRARAWAEMQAREARVELPASIPIGLDGRPRSHDDDDAMVS</sequence>
<dbReference type="PANTHER" id="PTHR12864">
    <property type="entry name" value="RAN BINDING PROTEIN 9-RELATED"/>
    <property type="match status" value="1"/>
</dbReference>
<dbReference type="SMART" id="SM00757">
    <property type="entry name" value="CRA"/>
    <property type="match status" value="1"/>
</dbReference>
<evidence type="ECO:0000259" key="2">
    <source>
        <dbReference type="PROSITE" id="PS50897"/>
    </source>
</evidence>
<organism evidence="3 4">
    <name type="scientific">Ramularia collo-cygni</name>
    <dbReference type="NCBI Taxonomy" id="112498"/>
    <lineage>
        <taxon>Eukaryota</taxon>
        <taxon>Fungi</taxon>
        <taxon>Dikarya</taxon>
        <taxon>Ascomycota</taxon>
        <taxon>Pezizomycotina</taxon>
        <taxon>Dothideomycetes</taxon>
        <taxon>Dothideomycetidae</taxon>
        <taxon>Mycosphaerellales</taxon>
        <taxon>Mycosphaerellaceae</taxon>
        <taxon>Ramularia</taxon>
    </lineage>
</organism>
<evidence type="ECO:0000313" key="3">
    <source>
        <dbReference type="EMBL" id="CZT24948.1"/>
    </source>
</evidence>
<dbReference type="OrthoDB" id="2415936at2759"/>
<evidence type="ECO:0000313" key="4">
    <source>
        <dbReference type="Proteomes" id="UP000225277"/>
    </source>
</evidence>